<dbReference type="PANTHER" id="PTHR43877">
    <property type="entry name" value="AMINOALKYLPHOSPHONATE N-ACETYLTRANSFERASE-RELATED-RELATED"/>
    <property type="match status" value="1"/>
</dbReference>
<protein>
    <submittedName>
        <fullName evidence="4">N-acetyltransferase</fullName>
    </submittedName>
</protein>
<reference evidence="4 5" key="1">
    <citation type="submission" date="2019-03" db="EMBL/GenBank/DDBJ databases">
        <title>Halomonas marinisediminis sp. nov., a moderately halophilic bacterium isolated from the Bohai Gulf.</title>
        <authorList>
            <person name="Ji X."/>
        </authorList>
    </citation>
    <scope>NUCLEOTIDE SEQUENCE [LARGE SCALE GENOMIC DNA]</scope>
    <source>
        <strain evidence="4 5">204</strain>
    </source>
</reference>
<dbReference type="SUPFAM" id="SSF55729">
    <property type="entry name" value="Acyl-CoA N-acyltransferases (Nat)"/>
    <property type="match status" value="1"/>
</dbReference>
<keyword evidence="2" id="KW-0012">Acyltransferase</keyword>
<evidence type="ECO:0000256" key="2">
    <source>
        <dbReference type="ARBA" id="ARBA00023315"/>
    </source>
</evidence>
<evidence type="ECO:0000259" key="3">
    <source>
        <dbReference type="PROSITE" id="PS51186"/>
    </source>
</evidence>
<sequence length="176" mass="19064">MQLVECESRQSPEIQALFARTFSAAEGPAEGEHVAGLVRKLMADSAPEDVLGFVAMEQGRIMAGIFFSRLTFDPPVTAFLLSPVAVHPDHQGRGIGQRLIRFGLERLKATGATRIFTYGDPAFYSRVGFTPAPLETAPFRLSHPEGWLGQALDGGEVMALAGVPRCVAAFDDPAYW</sequence>
<dbReference type="InterPro" id="IPR000182">
    <property type="entry name" value="GNAT_dom"/>
</dbReference>
<evidence type="ECO:0000313" key="5">
    <source>
        <dbReference type="Proteomes" id="UP000294823"/>
    </source>
</evidence>
<dbReference type="Pfam" id="PF13508">
    <property type="entry name" value="Acetyltransf_7"/>
    <property type="match status" value="1"/>
</dbReference>
<evidence type="ECO:0000256" key="1">
    <source>
        <dbReference type="ARBA" id="ARBA00022679"/>
    </source>
</evidence>
<proteinExistence type="predicted"/>
<feature type="domain" description="N-acetyltransferase" evidence="3">
    <location>
        <begin position="1"/>
        <end position="153"/>
    </location>
</feature>
<accession>A0ABY2D3M8</accession>
<organism evidence="4 5">
    <name type="scientific">Halomonas marinisediminis</name>
    <dbReference type="NCBI Taxonomy" id="2546095"/>
    <lineage>
        <taxon>Bacteria</taxon>
        <taxon>Pseudomonadati</taxon>
        <taxon>Pseudomonadota</taxon>
        <taxon>Gammaproteobacteria</taxon>
        <taxon>Oceanospirillales</taxon>
        <taxon>Halomonadaceae</taxon>
        <taxon>Halomonas</taxon>
    </lineage>
</organism>
<dbReference type="InterPro" id="IPR016181">
    <property type="entry name" value="Acyl_CoA_acyltransferase"/>
</dbReference>
<dbReference type="CDD" id="cd04301">
    <property type="entry name" value="NAT_SF"/>
    <property type="match status" value="1"/>
</dbReference>
<dbReference type="PROSITE" id="PS51186">
    <property type="entry name" value="GNAT"/>
    <property type="match status" value="1"/>
</dbReference>
<dbReference type="EMBL" id="SLTR01000024">
    <property type="protein sequence ID" value="TDB00376.1"/>
    <property type="molecule type" value="Genomic_DNA"/>
</dbReference>
<name>A0ABY2D3M8_9GAMM</name>
<dbReference type="RefSeq" id="WP_132045119.1">
    <property type="nucleotide sequence ID" value="NZ_SLTR01000024.1"/>
</dbReference>
<evidence type="ECO:0000313" key="4">
    <source>
        <dbReference type="EMBL" id="TDB00376.1"/>
    </source>
</evidence>
<comment type="caution">
    <text evidence="4">The sequence shown here is derived from an EMBL/GenBank/DDBJ whole genome shotgun (WGS) entry which is preliminary data.</text>
</comment>
<keyword evidence="5" id="KW-1185">Reference proteome</keyword>
<keyword evidence="1" id="KW-0808">Transferase</keyword>
<dbReference type="InterPro" id="IPR050832">
    <property type="entry name" value="Bact_Acetyltransf"/>
</dbReference>
<dbReference type="Proteomes" id="UP000294823">
    <property type="component" value="Unassembled WGS sequence"/>
</dbReference>
<gene>
    <name evidence="4" type="ORF">E0702_14600</name>
</gene>
<dbReference type="Gene3D" id="3.40.630.30">
    <property type="match status" value="1"/>
</dbReference>